<dbReference type="EMBL" id="MLJW01000008">
    <property type="protein sequence ID" value="OIR15771.1"/>
    <property type="molecule type" value="Genomic_DNA"/>
</dbReference>
<comment type="caution">
    <text evidence="1">The sequence shown here is derived from an EMBL/GenBank/DDBJ whole genome shotgun (WGS) entry which is preliminary data.</text>
</comment>
<evidence type="ECO:0000313" key="1">
    <source>
        <dbReference type="EMBL" id="OIR15771.1"/>
    </source>
</evidence>
<organism evidence="1">
    <name type="scientific">mine drainage metagenome</name>
    <dbReference type="NCBI Taxonomy" id="410659"/>
    <lineage>
        <taxon>unclassified sequences</taxon>
        <taxon>metagenomes</taxon>
        <taxon>ecological metagenomes</taxon>
    </lineage>
</organism>
<evidence type="ECO:0008006" key="2">
    <source>
        <dbReference type="Google" id="ProtNLM"/>
    </source>
</evidence>
<dbReference type="PROSITE" id="PS51257">
    <property type="entry name" value="PROKAR_LIPOPROTEIN"/>
    <property type="match status" value="1"/>
</dbReference>
<proteinExistence type="predicted"/>
<dbReference type="AlphaFoldDB" id="A0A1J5T6P0"/>
<name>A0A1J5T6P0_9ZZZZ</name>
<protein>
    <recommendedName>
        <fullName evidence="2">Lipoprotein</fullName>
    </recommendedName>
</protein>
<reference evidence="1" key="1">
    <citation type="submission" date="2016-10" db="EMBL/GenBank/DDBJ databases">
        <title>Sequence of Gallionella enrichment culture.</title>
        <authorList>
            <person name="Poehlein A."/>
            <person name="Muehling M."/>
            <person name="Daniel R."/>
        </authorList>
    </citation>
    <scope>NUCLEOTIDE SEQUENCE</scope>
</reference>
<sequence>MRIPAALSLAFLAASLSACIYVPVVDESKDSAAACETITKHMSMQNLFERGARDTQGRSNDIPINIGGGCNSECAAAILAAVVVVSAGSAIISGSIVLTGNTVHWLEYQGTCSDGYLNSTKRLFL</sequence>
<accession>A0A1J5T6P0</accession>
<gene>
    <name evidence="1" type="ORF">GALL_32720</name>
</gene>